<evidence type="ECO:0000313" key="3">
    <source>
        <dbReference type="EMBL" id="CAD8522952.1"/>
    </source>
</evidence>
<feature type="region of interest" description="Disordered" evidence="1">
    <location>
        <begin position="287"/>
        <end position="306"/>
    </location>
</feature>
<dbReference type="InterPro" id="IPR040503">
    <property type="entry name" value="TRHO_N"/>
</dbReference>
<dbReference type="SMART" id="SM00450">
    <property type="entry name" value="RHOD"/>
    <property type="match status" value="1"/>
</dbReference>
<evidence type="ECO:0000259" key="2">
    <source>
        <dbReference type="PROSITE" id="PS50206"/>
    </source>
</evidence>
<dbReference type="PANTHER" id="PTHR43268">
    <property type="entry name" value="THIOSULFATE SULFURTRANSFERASE/RHODANESE-LIKE DOMAIN-CONTAINING PROTEIN 2"/>
    <property type="match status" value="1"/>
</dbReference>
<feature type="compositionally biased region" description="Basic residues" evidence="1">
    <location>
        <begin position="154"/>
        <end position="163"/>
    </location>
</feature>
<dbReference type="EMBL" id="HBEQ01012280">
    <property type="protein sequence ID" value="CAD8522952.1"/>
    <property type="molecule type" value="Transcribed_RNA"/>
</dbReference>
<organism evidence="3">
    <name type="scientific">Micromonas pusilla</name>
    <name type="common">Picoplanktonic green alga</name>
    <name type="synonym">Chromulina pusilla</name>
    <dbReference type="NCBI Taxonomy" id="38833"/>
    <lineage>
        <taxon>Eukaryota</taxon>
        <taxon>Viridiplantae</taxon>
        <taxon>Chlorophyta</taxon>
        <taxon>Mamiellophyceae</taxon>
        <taxon>Mamiellales</taxon>
        <taxon>Mamiellaceae</taxon>
        <taxon>Micromonas</taxon>
    </lineage>
</organism>
<dbReference type="AlphaFoldDB" id="A0A7S0III8"/>
<dbReference type="Pfam" id="PF12368">
    <property type="entry name" value="Rhodanese_C"/>
    <property type="match status" value="1"/>
</dbReference>
<protein>
    <recommendedName>
        <fullName evidence="2">Rhodanese domain-containing protein</fullName>
    </recommendedName>
</protein>
<feature type="region of interest" description="Disordered" evidence="1">
    <location>
        <begin position="148"/>
        <end position="192"/>
    </location>
</feature>
<name>A0A7S0III8_MICPS</name>
<dbReference type="InterPro" id="IPR020936">
    <property type="entry name" value="TrhO"/>
</dbReference>
<feature type="region of interest" description="Disordered" evidence="1">
    <location>
        <begin position="442"/>
        <end position="461"/>
    </location>
</feature>
<proteinExistence type="predicted"/>
<gene>
    <name evidence="3" type="ORF">MCOM1403_LOCUS9895</name>
</gene>
<dbReference type="InterPro" id="IPR036873">
    <property type="entry name" value="Rhodanese-like_dom_sf"/>
</dbReference>
<dbReference type="SUPFAM" id="SSF52821">
    <property type="entry name" value="Rhodanese/Cell cycle control phosphatase"/>
    <property type="match status" value="1"/>
</dbReference>
<sequence length="461" mass="48373">MSAPALEHPPPVARLDGAPRRLPKGASDPISQRGGGCECDRSKGAIVLFYAYVPIADPASLVTELRATCGSNGVTGKLRIGREGINGTAAGNHVGIDAMIDALASCAREPRLAAAAKSLDYKHAPGCACLFDDLSVRLVPEIVPFEPSAGGAKSARKKRRGGRHATIGGDDDGDERGTETDASAPSAPSAPVPCPVGYLDPRDFHDAVRNRAASASTSDVVILDVRNWYESRVGHFEGAALAPIRRFSQLPEYVESNKTLFHGKDVLMYCTGGVRCEKAARYLASLGENDGGGEEKNGDDAGVTGRPRSVRQLRGGIVAYARDVLGAEAGAEAGAETKSAYKGLNFVFDNRGAVPVTSDVVTWCDGCGARSNRLGKCGGFGCHVILVVCEACGGGNGDANGEARVFCCGSCEAQTIARETTPGAKRKRKPCECDGYESRRRRLLPTPTPGSVGQARSWRVI</sequence>
<dbReference type="PANTHER" id="PTHR43268:SF6">
    <property type="entry name" value="THIOSULFATE SULFURTRANSFERASE_RHODANESE-LIKE DOMAIN-CONTAINING PROTEIN 2"/>
    <property type="match status" value="1"/>
</dbReference>
<feature type="region of interest" description="Disordered" evidence="1">
    <location>
        <begin position="1"/>
        <end position="36"/>
    </location>
</feature>
<dbReference type="Pfam" id="PF00581">
    <property type="entry name" value="Rhodanese"/>
    <property type="match status" value="1"/>
</dbReference>
<feature type="domain" description="Rhodanese" evidence="2">
    <location>
        <begin position="216"/>
        <end position="329"/>
    </location>
</feature>
<dbReference type="Pfam" id="PF17773">
    <property type="entry name" value="UPF0176_N"/>
    <property type="match status" value="1"/>
</dbReference>
<reference evidence="3" key="1">
    <citation type="submission" date="2021-01" db="EMBL/GenBank/DDBJ databases">
        <authorList>
            <person name="Corre E."/>
            <person name="Pelletier E."/>
            <person name="Niang G."/>
            <person name="Scheremetjew M."/>
            <person name="Finn R."/>
            <person name="Kale V."/>
            <person name="Holt S."/>
            <person name="Cochrane G."/>
            <person name="Meng A."/>
            <person name="Brown T."/>
            <person name="Cohen L."/>
        </authorList>
    </citation>
    <scope>NUCLEOTIDE SEQUENCE</scope>
    <source>
        <strain evidence="3">CCMP1723</strain>
    </source>
</reference>
<accession>A0A7S0III8</accession>
<dbReference type="Gene3D" id="3.30.70.100">
    <property type="match status" value="1"/>
</dbReference>
<evidence type="ECO:0000256" key="1">
    <source>
        <dbReference type="SAM" id="MobiDB-lite"/>
    </source>
</evidence>
<dbReference type="InterPro" id="IPR022111">
    <property type="entry name" value="Rhodanese_C"/>
</dbReference>
<dbReference type="InterPro" id="IPR001763">
    <property type="entry name" value="Rhodanese-like_dom"/>
</dbReference>
<dbReference type="PROSITE" id="PS50206">
    <property type="entry name" value="RHODANESE_3"/>
    <property type="match status" value="1"/>
</dbReference>
<dbReference type="Gene3D" id="3.40.250.10">
    <property type="entry name" value="Rhodanese-like domain"/>
    <property type="match status" value="1"/>
</dbReference>